<dbReference type="EMBL" id="CP061855">
    <property type="protein sequence ID" value="QOD58102.1"/>
    <property type="molecule type" value="Genomic_DNA"/>
</dbReference>
<sequence length="328" mass="36411">MSKVKTLAVVVPVAALVSWLGYTFWQAYQPVPERMQGQIEAQQYNISSKIPGRIDKVLVHKGDEVKPGQLIFTLLTPEIDAKLIQAKAGKSAAGALAEEAEKGARRQQVAAAQDQWRKASAAADLMEKTYRRIDNLYKDGVVAQQKRDEVYTQWQAAKYTESAAYQMYQMAKEGARVETKKAAQEKVKMAEGAVAEVQAYADDAKATSWHNGEVSQILLHDGELAPQGFPVVTIMDMSDAWAVFNVREDKLKDYQKGAELTVKIPALGEQEYRFKVTHVAVMGDFATWRATDTAKGFDMRTFEVEARPMEPIDGLRAGMSIGMSIIVE</sequence>
<reference evidence="2" key="1">
    <citation type="journal article" date="2017" name="Genome Announc.">
        <title>Whole-Genome Sequence of Photobacterium damselae subsp. piscicida Strain 91-197, Isolated from Hybrid Striped Bass (Morone sp.) in the United States.</title>
        <authorList>
            <person name="Teru Y."/>
            <person name="Hikima J."/>
            <person name="Kono T."/>
            <person name="Sakai M."/>
            <person name="Takano T."/>
            <person name="Hawke J.P."/>
            <person name="Takeyama H."/>
            <person name="Aoki T."/>
        </authorList>
    </citation>
    <scope>NUCLEOTIDE SEQUENCE</scope>
    <source>
        <strain evidence="2">91-197</strain>
    </source>
</reference>
<evidence type="ECO:0000313" key="3">
    <source>
        <dbReference type="EMBL" id="QOD58102.1"/>
    </source>
</evidence>
<organism evidence="2 4">
    <name type="scientific">Photobacterium damsela subsp. piscicida</name>
    <name type="common">Pasteurella piscicida</name>
    <dbReference type="NCBI Taxonomy" id="38294"/>
    <lineage>
        <taxon>Bacteria</taxon>
        <taxon>Pseudomonadati</taxon>
        <taxon>Pseudomonadota</taxon>
        <taxon>Gammaproteobacteria</taxon>
        <taxon>Vibrionales</taxon>
        <taxon>Vibrionaceae</taxon>
        <taxon>Photobacterium</taxon>
    </lineage>
</organism>
<reference evidence="4" key="2">
    <citation type="submission" date="2017-05" db="EMBL/GenBank/DDBJ databases">
        <title>Whole genome sequence of fish pathogenic bacteria, Photobacterium damselae subsp. piscicida, strain 91-197, isolated from hybrid striped bass (Morone sp.) in USA.</title>
        <authorList>
            <person name="Teru Y."/>
            <person name="Hikima J."/>
            <person name="Kono T."/>
            <person name="Sakai M."/>
            <person name="Takano T."/>
            <person name="Hawke J.P."/>
            <person name="Takeyama H."/>
            <person name="Aoki T."/>
        </authorList>
    </citation>
    <scope>NUCLEOTIDE SEQUENCE [LARGE SCALE GENOMIC DNA]</scope>
    <source>
        <strain evidence="4">91-197</strain>
    </source>
</reference>
<feature type="transmembrane region" description="Helical" evidence="1">
    <location>
        <begin position="7"/>
        <end position="25"/>
    </location>
</feature>
<keyword evidence="1" id="KW-0812">Transmembrane</keyword>
<reference evidence="3 5" key="3">
    <citation type="submission" date="2020-09" db="EMBL/GenBank/DDBJ databases">
        <title>Complete, closed and curated genome sequences of Photobacterium damselae subsp. piscicida isolates from Australia indicate localised evolution and additional plasmid-borne pathogenicity mechanisms.</title>
        <authorList>
            <person name="Baseggio L."/>
            <person name="Silayeva O."/>
            <person name="Buller N."/>
            <person name="Landos M."/>
            <person name="Engelstaedter J."/>
            <person name="Barnes A.C."/>
        </authorList>
    </citation>
    <scope>NUCLEOTIDE SEQUENCE [LARGE SCALE GENOMIC DNA]</scope>
    <source>
        <strain evidence="3 5">AS-16-0540-1</strain>
    </source>
</reference>
<dbReference type="Gene3D" id="2.40.30.170">
    <property type="match status" value="1"/>
</dbReference>
<dbReference type="PANTHER" id="PTHR30438:SF1">
    <property type="entry name" value="36 KDA ANTIGEN"/>
    <property type="match status" value="1"/>
</dbReference>
<accession>A0A1V1VDG0</accession>
<keyword evidence="1" id="KW-1133">Transmembrane helix</keyword>
<dbReference type="RefSeq" id="WP_086958630.1">
    <property type="nucleotide sequence ID" value="NZ_AP018046.1"/>
</dbReference>
<dbReference type="AlphaFoldDB" id="A0A1V1VDG0"/>
<dbReference type="PANTHER" id="PTHR30438">
    <property type="entry name" value="36 KDA ANTIGEN-RELATED"/>
    <property type="match status" value="1"/>
</dbReference>
<evidence type="ECO:0000313" key="5">
    <source>
        <dbReference type="Proteomes" id="UP000516656"/>
    </source>
</evidence>
<evidence type="ECO:0000313" key="4">
    <source>
        <dbReference type="Proteomes" id="UP000218676"/>
    </source>
</evidence>
<evidence type="ECO:0000256" key="1">
    <source>
        <dbReference type="SAM" id="Phobius"/>
    </source>
</evidence>
<protein>
    <submittedName>
        <fullName evidence="3">Efflux RND transporter periplasmic adaptor subunit</fullName>
    </submittedName>
    <submittedName>
        <fullName evidence="2">Multidrug resistance protein MdtN</fullName>
    </submittedName>
</protein>
<dbReference type="Gene3D" id="2.40.50.100">
    <property type="match status" value="1"/>
</dbReference>
<dbReference type="EMBL" id="AP018046">
    <property type="protein sequence ID" value="BAX55680.1"/>
    <property type="molecule type" value="Genomic_DNA"/>
</dbReference>
<keyword evidence="1" id="KW-0472">Membrane</keyword>
<dbReference type="Proteomes" id="UP000218676">
    <property type="component" value="Chromosome 2"/>
</dbReference>
<proteinExistence type="predicted"/>
<dbReference type="Gene3D" id="1.10.287.470">
    <property type="entry name" value="Helix hairpin bin"/>
    <property type="match status" value="1"/>
</dbReference>
<dbReference type="SUPFAM" id="SSF111369">
    <property type="entry name" value="HlyD-like secretion proteins"/>
    <property type="match status" value="1"/>
</dbReference>
<dbReference type="Proteomes" id="UP000516656">
    <property type="component" value="Chromosome 2"/>
</dbReference>
<name>A0A1V1VDG0_PHODP</name>
<evidence type="ECO:0000313" key="2">
    <source>
        <dbReference type="EMBL" id="BAX55680.1"/>
    </source>
</evidence>
<gene>
    <name evidence="3" type="ORF">IC627_20080</name>
    <name evidence="2" type="ORF">PDPUS_2_01094</name>
</gene>